<dbReference type="EMBL" id="BONH01000007">
    <property type="protein sequence ID" value="GIF97057.1"/>
    <property type="molecule type" value="Genomic_DNA"/>
</dbReference>
<keyword evidence="3 5" id="KW-0238">DNA-binding</keyword>
<dbReference type="Pfam" id="PF00440">
    <property type="entry name" value="TetR_N"/>
    <property type="match status" value="1"/>
</dbReference>
<sequence length="210" mass="22615">MALDRQRIVAEAVALLDAEGLDGVTTRKLAARLGVQSPTLYWHLPNKAALVTAIADAILDQEFGDMSPPEPDQHWPDWLSGLAERLRRALLAHPDGARVISASQLSVTMAAISELAMSTLVARGVPLRQARVIVLTVERFTVGHVLEEQAPRPDAEGLKDFDMATFAEQHPTVVAAVTEYFQPGRTVDDLFRDCLNVVIAGAASKAGATS</sequence>
<dbReference type="GO" id="GO:0003700">
    <property type="term" value="F:DNA-binding transcription factor activity"/>
    <property type="evidence" value="ECO:0007669"/>
    <property type="project" value="TreeGrafter"/>
</dbReference>
<keyword evidence="2" id="KW-0805">Transcription regulation</keyword>
<keyword evidence="1" id="KW-0678">Repressor</keyword>
<dbReference type="InterPro" id="IPR004111">
    <property type="entry name" value="Repressor_TetR_C"/>
</dbReference>
<dbReference type="PROSITE" id="PS50977">
    <property type="entry name" value="HTH_TETR_2"/>
    <property type="match status" value="1"/>
</dbReference>
<feature type="domain" description="HTH tetR-type" evidence="6">
    <location>
        <begin position="2"/>
        <end position="62"/>
    </location>
</feature>
<dbReference type="SUPFAM" id="SSF48498">
    <property type="entry name" value="Tetracyclin repressor-like, C-terminal domain"/>
    <property type="match status" value="1"/>
</dbReference>
<dbReference type="InterPro" id="IPR003012">
    <property type="entry name" value="Tet_transcr_reg_TetR"/>
</dbReference>
<dbReference type="PANTHER" id="PTHR30055">
    <property type="entry name" value="HTH-TYPE TRANSCRIPTIONAL REGULATOR RUTR"/>
    <property type="match status" value="1"/>
</dbReference>
<evidence type="ECO:0000256" key="2">
    <source>
        <dbReference type="ARBA" id="ARBA00023015"/>
    </source>
</evidence>
<dbReference type="PRINTS" id="PR00455">
    <property type="entry name" value="HTHTETR"/>
</dbReference>
<organism evidence="7 8">
    <name type="scientific">Catellatospora citrea</name>
    <dbReference type="NCBI Taxonomy" id="53366"/>
    <lineage>
        <taxon>Bacteria</taxon>
        <taxon>Bacillati</taxon>
        <taxon>Actinomycetota</taxon>
        <taxon>Actinomycetes</taxon>
        <taxon>Micromonosporales</taxon>
        <taxon>Micromonosporaceae</taxon>
        <taxon>Catellatospora</taxon>
    </lineage>
</organism>
<dbReference type="InterPro" id="IPR036271">
    <property type="entry name" value="Tet_transcr_reg_TetR-rel_C_sf"/>
</dbReference>
<evidence type="ECO:0000256" key="5">
    <source>
        <dbReference type="PROSITE-ProRule" id="PRU00335"/>
    </source>
</evidence>
<dbReference type="Proteomes" id="UP000659904">
    <property type="component" value="Unassembled WGS sequence"/>
</dbReference>
<name>A0A8J3KCD6_9ACTN</name>
<protein>
    <submittedName>
        <fullName evidence="7">TetR family transcriptional regulator</fullName>
    </submittedName>
</protein>
<dbReference type="InterPro" id="IPR009057">
    <property type="entry name" value="Homeodomain-like_sf"/>
</dbReference>
<dbReference type="GO" id="GO:0000976">
    <property type="term" value="F:transcription cis-regulatory region binding"/>
    <property type="evidence" value="ECO:0007669"/>
    <property type="project" value="TreeGrafter"/>
</dbReference>
<evidence type="ECO:0000259" key="6">
    <source>
        <dbReference type="PROSITE" id="PS50977"/>
    </source>
</evidence>
<evidence type="ECO:0000313" key="8">
    <source>
        <dbReference type="Proteomes" id="UP000659904"/>
    </source>
</evidence>
<evidence type="ECO:0000256" key="3">
    <source>
        <dbReference type="ARBA" id="ARBA00023125"/>
    </source>
</evidence>
<keyword evidence="4" id="KW-0804">Transcription</keyword>
<dbReference type="PANTHER" id="PTHR30055:SF151">
    <property type="entry name" value="TRANSCRIPTIONAL REGULATORY PROTEIN"/>
    <property type="match status" value="1"/>
</dbReference>
<evidence type="ECO:0000256" key="1">
    <source>
        <dbReference type="ARBA" id="ARBA00022491"/>
    </source>
</evidence>
<dbReference type="GO" id="GO:0045892">
    <property type="term" value="P:negative regulation of DNA-templated transcription"/>
    <property type="evidence" value="ECO:0007669"/>
    <property type="project" value="InterPro"/>
</dbReference>
<dbReference type="RefSeq" id="WP_120314919.1">
    <property type="nucleotide sequence ID" value="NZ_RAPR01000001.1"/>
</dbReference>
<dbReference type="SUPFAM" id="SSF46689">
    <property type="entry name" value="Homeodomain-like"/>
    <property type="match status" value="1"/>
</dbReference>
<keyword evidence="8" id="KW-1185">Reference proteome</keyword>
<gene>
    <name evidence="7" type="ORF">Cci01nite_21510</name>
</gene>
<dbReference type="Gene3D" id="1.10.10.60">
    <property type="entry name" value="Homeodomain-like"/>
    <property type="match status" value="1"/>
</dbReference>
<dbReference type="GO" id="GO:0046677">
    <property type="term" value="P:response to antibiotic"/>
    <property type="evidence" value="ECO:0007669"/>
    <property type="project" value="InterPro"/>
</dbReference>
<dbReference type="PRINTS" id="PR00400">
    <property type="entry name" value="TETREPRESSOR"/>
</dbReference>
<evidence type="ECO:0000256" key="4">
    <source>
        <dbReference type="ARBA" id="ARBA00023163"/>
    </source>
</evidence>
<feature type="DNA-binding region" description="H-T-H motif" evidence="5">
    <location>
        <begin position="25"/>
        <end position="44"/>
    </location>
</feature>
<evidence type="ECO:0000313" key="7">
    <source>
        <dbReference type="EMBL" id="GIF97057.1"/>
    </source>
</evidence>
<dbReference type="AlphaFoldDB" id="A0A8J3KCD6"/>
<proteinExistence type="predicted"/>
<comment type="caution">
    <text evidence="7">The sequence shown here is derived from an EMBL/GenBank/DDBJ whole genome shotgun (WGS) entry which is preliminary data.</text>
</comment>
<accession>A0A8J3KCD6</accession>
<dbReference type="Gene3D" id="1.10.357.10">
    <property type="entry name" value="Tetracycline Repressor, domain 2"/>
    <property type="match status" value="1"/>
</dbReference>
<dbReference type="Pfam" id="PF02909">
    <property type="entry name" value="TetR_C_1"/>
    <property type="match status" value="1"/>
</dbReference>
<reference evidence="7 8" key="1">
    <citation type="submission" date="2021-01" db="EMBL/GenBank/DDBJ databases">
        <title>Whole genome shotgun sequence of Catellatospora citrea NBRC 14495.</title>
        <authorList>
            <person name="Komaki H."/>
            <person name="Tamura T."/>
        </authorList>
    </citation>
    <scope>NUCLEOTIDE SEQUENCE [LARGE SCALE GENOMIC DNA]</scope>
    <source>
        <strain evidence="7 8">NBRC 14495</strain>
    </source>
</reference>
<dbReference type="InterPro" id="IPR050109">
    <property type="entry name" value="HTH-type_TetR-like_transc_reg"/>
</dbReference>
<dbReference type="InterPro" id="IPR001647">
    <property type="entry name" value="HTH_TetR"/>
</dbReference>